<protein>
    <submittedName>
        <fullName evidence="2">Uncharacterized protein</fullName>
    </submittedName>
</protein>
<evidence type="ECO:0000256" key="1">
    <source>
        <dbReference type="SAM" id="MobiDB-lite"/>
    </source>
</evidence>
<dbReference type="EMBL" id="VRMN01000001">
    <property type="protein sequence ID" value="KAA8497979.1"/>
    <property type="molecule type" value="Genomic_DNA"/>
</dbReference>
<evidence type="ECO:0000313" key="2">
    <source>
        <dbReference type="EMBL" id="KAA8497979.1"/>
    </source>
</evidence>
<name>A0A5J4Z239_PORPP</name>
<reference evidence="3" key="1">
    <citation type="journal article" date="2019" name="Nat. Commun.">
        <title>Expansion of phycobilisome linker gene families in mesophilic red algae.</title>
        <authorList>
            <person name="Lee J."/>
            <person name="Kim D."/>
            <person name="Bhattacharya D."/>
            <person name="Yoon H.S."/>
        </authorList>
    </citation>
    <scope>NUCLEOTIDE SEQUENCE [LARGE SCALE GENOMIC DNA]</scope>
    <source>
        <strain evidence="3">CCMP 1328</strain>
    </source>
</reference>
<organism evidence="2 3">
    <name type="scientific">Porphyridium purpureum</name>
    <name type="common">Red alga</name>
    <name type="synonym">Porphyridium cruentum</name>
    <dbReference type="NCBI Taxonomy" id="35688"/>
    <lineage>
        <taxon>Eukaryota</taxon>
        <taxon>Rhodophyta</taxon>
        <taxon>Bangiophyceae</taxon>
        <taxon>Porphyridiales</taxon>
        <taxon>Porphyridiaceae</taxon>
        <taxon>Porphyridium</taxon>
    </lineage>
</organism>
<proteinExistence type="predicted"/>
<dbReference type="AlphaFoldDB" id="A0A5J4Z239"/>
<keyword evidence="3" id="KW-1185">Reference proteome</keyword>
<comment type="caution">
    <text evidence="2">The sequence shown here is derived from an EMBL/GenBank/DDBJ whole genome shotgun (WGS) entry which is preliminary data.</text>
</comment>
<gene>
    <name evidence="2" type="ORF">FVE85_5564</name>
</gene>
<sequence length="295" mass="31920">MGKGGTKGSGDDEPDCTAEWKPLWDGVRRPIKGRRVNETARAYVEYREVPAKPSDTKPRFEIRCTQCHGRSKGGRRVLKNNSIEDAFNVTTWTAHFVESCDYISPEIKGSLTAVSKSKKLKRSDGTAALTSGGMSHAPEGSFVRVSALNPQEAEEEKVLLRFRELCEKNAAVAESEGYRKDQLKKNSAVIFLANCLKLRIPAIKTIVDEVDELDHSGLIDEEKCIYIVHQLLSGGPAPVPDGADPAGEHAAEAEADAAEPSADMAEGGGHMVAEPATHENETGVEQPSEAAHVES</sequence>
<feature type="region of interest" description="Disordered" evidence="1">
    <location>
        <begin position="237"/>
        <end position="295"/>
    </location>
</feature>
<evidence type="ECO:0000313" key="3">
    <source>
        <dbReference type="Proteomes" id="UP000324585"/>
    </source>
</evidence>
<accession>A0A5J4Z239</accession>
<dbReference type="Proteomes" id="UP000324585">
    <property type="component" value="Unassembled WGS sequence"/>
</dbReference>